<keyword evidence="1" id="KW-0808">Transferase</keyword>
<feature type="domain" description="Beta-ketoacyl-[acyl-carrier-protein] synthase III C-terminal" evidence="3">
    <location>
        <begin position="244"/>
        <end position="332"/>
    </location>
</feature>
<dbReference type="InterPro" id="IPR016039">
    <property type="entry name" value="Thiolase-like"/>
</dbReference>
<dbReference type="PANTHER" id="PTHR34069:SF3">
    <property type="entry name" value="ACYL-COA:ACYL-COA ALKYLTRANSFERASE"/>
    <property type="match status" value="1"/>
</dbReference>
<dbReference type="InterPro" id="IPR013751">
    <property type="entry name" value="ACP_syn_III_N"/>
</dbReference>
<dbReference type="AlphaFoldDB" id="A0A363UJF0"/>
<dbReference type="SUPFAM" id="SSF53901">
    <property type="entry name" value="Thiolase-like"/>
    <property type="match status" value="1"/>
</dbReference>
<dbReference type="Pfam" id="PF08541">
    <property type="entry name" value="ACP_syn_III_C"/>
    <property type="match status" value="1"/>
</dbReference>
<dbReference type="GO" id="GO:0006633">
    <property type="term" value="P:fatty acid biosynthetic process"/>
    <property type="evidence" value="ECO:0007669"/>
    <property type="project" value="InterPro"/>
</dbReference>
<accession>A0A363UJF0</accession>
<evidence type="ECO:0000256" key="1">
    <source>
        <dbReference type="ARBA" id="ARBA00022679"/>
    </source>
</evidence>
<dbReference type="Gene3D" id="3.40.47.10">
    <property type="match status" value="1"/>
</dbReference>
<protein>
    <recommendedName>
        <fullName evidence="7">3-oxoacyl-ACP synthase</fullName>
    </recommendedName>
</protein>
<feature type="domain" description="Beta-ketoacyl-[acyl-carrier-protein] synthase III N-terminal" evidence="4">
    <location>
        <begin position="108"/>
        <end position="189"/>
    </location>
</feature>
<dbReference type="OrthoDB" id="2636646at2"/>
<reference evidence="5 6" key="1">
    <citation type="submission" date="2018-05" db="EMBL/GenBank/DDBJ databases">
        <title>Abyssibacter profundi OUC007T gen. nov., sp. nov, a marine bacterium isolated from seawater of the Mariana Trench.</title>
        <authorList>
            <person name="Zhou S."/>
        </authorList>
    </citation>
    <scope>NUCLEOTIDE SEQUENCE [LARGE SCALE GENOMIC DNA]</scope>
    <source>
        <strain evidence="5 6">OUC007</strain>
    </source>
</reference>
<organism evidence="5 6">
    <name type="scientific">Abyssibacter profundi</name>
    <dbReference type="NCBI Taxonomy" id="2182787"/>
    <lineage>
        <taxon>Bacteria</taxon>
        <taxon>Pseudomonadati</taxon>
        <taxon>Pseudomonadota</taxon>
        <taxon>Gammaproteobacteria</taxon>
        <taxon>Chromatiales</taxon>
        <taxon>Oceanococcaceae</taxon>
        <taxon>Abyssibacter</taxon>
    </lineage>
</organism>
<dbReference type="GO" id="GO:0004315">
    <property type="term" value="F:3-oxoacyl-[acyl-carrier-protein] synthase activity"/>
    <property type="evidence" value="ECO:0007669"/>
    <property type="project" value="InterPro"/>
</dbReference>
<dbReference type="RefSeq" id="WP_109720789.1">
    <property type="nucleotide sequence ID" value="NZ_QEQK01000010.1"/>
</dbReference>
<evidence type="ECO:0008006" key="7">
    <source>
        <dbReference type="Google" id="ProtNLM"/>
    </source>
</evidence>
<evidence type="ECO:0000256" key="2">
    <source>
        <dbReference type="ARBA" id="ARBA00023315"/>
    </source>
</evidence>
<evidence type="ECO:0000259" key="4">
    <source>
        <dbReference type="Pfam" id="PF08545"/>
    </source>
</evidence>
<name>A0A363UJF0_9GAMM</name>
<gene>
    <name evidence="5" type="ORF">DEH80_12225</name>
</gene>
<dbReference type="EMBL" id="QEQK01000010">
    <property type="protein sequence ID" value="PWN55550.1"/>
    <property type="molecule type" value="Genomic_DNA"/>
</dbReference>
<proteinExistence type="predicted"/>
<keyword evidence="6" id="KW-1185">Reference proteome</keyword>
<dbReference type="PANTHER" id="PTHR34069">
    <property type="entry name" value="3-OXOACYL-[ACYL-CARRIER-PROTEIN] SYNTHASE 3"/>
    <property type="match status" value="1"/>
</dbReference>
<comment type="caution">
    <text evidence="5">The sequence shown here is derived from an EMBL/GenBank/DDBJ whole genome shotgun (WGS) entry which is preliminary data.</text>
</comment>
<sequence>MTHVGVTGLGSYLPERRMTAADIAAAADLPEWVVTDKLGIREKRLPGPDDHTNTMGVKAAERALTDAGVAADEVDVVISMNEEHKDYPVWTSGIKLAHDLGAHRAWAYDIGQKCGTSVLALKQARDLIVADPRVNTVLIAGGYRNCDLIDYRDPNVRFLYNLAAGGAAMVVQRGERGHRILDSAFRTDGAFSLDVIVPVGGTRTPLAADNVGDYRLTVPDPAGMKARLDAKSMANFVGVVEDALARSGRTPGDVDHVAMLHMKRSAHDHVLDTLGIPRERSIYLADYGHMGQVDQVLSLQLAAADGRLPAGGLAVLVAAGIGYVWNAICLEWSGE</sequence>
<evidence type="ECO:0000259" key="3">
    <source>
        <dbReference type="Pfam" id="PF08541"/>
    </source>
</evidence>
<evidence type="ECO:0000313" key="6">
    <source>
        <dbReference type="Proteomes" id="UP000251800"/>
    </source>
</evidence>
<dbReference type="GO" id="GO:0044550">
    <property type="term" value="P:secondary metabolite biosynthetic process"/>
    <property type="evidence" value="ECO:0007669"/>
    <property type="project" value="TreeGrafter"/>
</dbReference>
<dbReference type="NCBIfam" id="NF005308">
    <property type="entry name" value="PRK06840.1"/>
    <property type="match status" value="1"/>
</dbReference>
<dbReference type="Proteomes" id="UP000251800">
    <property type="component" value="Unassembled WGS sequence"/>
</dbReference>
<keyword evidence="2" id="KW-0012">Acyltransferase</keyword>
<evidence type="ECO:0000313" key="5">
    <source>
        <dbReference type="EMBL" id="PWN55550.1"/>
    </source>
</evidence>
<dbReference type="InterPro" id="IPR013747">
    <property type="entry name" value="ACP_syn_III_C"/>
</dbReference>
<dbReference type="Pfam" id="PF08545">
    <property type="entry name" value="ACP_syn_III"/>
    <property type="match status" value="1"/>
</dbReference>